<keyword evidence="5" id="KW-0234">DNA repair</keyword>
<accession>A0ABN2Q291</accession>
<dbReference type="InterPro" id="IPR004603">
    <property type="entry name" value="DNA_mismatch_endonuc_vsr"/>
</dbReference>
<keyword evidence="10" id="KW-1185">Reference proteome</keyword>
<protein>
    <submittedName>
        <fullName evidence="9">Very short patch repair endonuclease</fullName>
    </submittedName>
</protein>
<feature type="region of interest" description="Disordered" evidence="7">
    <location>
        <begin position="1"/>
        <end position="27"/>
    </location>
</feature>
<keyword evidence="4" id="KW-0378">Hydrolase</keyword>
<evidence type="ECO:0000313" key="10">
    <source>
        <dbReference type="Proteomes" id="UP001499954"/>
    </source>
</evidence>
<evidence type="ECO:0000256" key="6">
    <source>
        <dbReference type="ARBA" id="ARBA00029466"/>
    </source>
</evidence>
<evidence type="ECO:0000256" key="5">
    <source>
        <dbReference type="ARBA" id="ARBA00023204"/>
    </source>
</evidence>
<evidence type="ECO:0000256" key="1">
    <source>
        <dbReference type="ARBA" id="ARBA00022722"/>
    </source>
</evidence>
<dbReference type="Pfam" id="PF04480">
    <property type="entry name" value="DUF559"/>
    <property type="match status" value="1"/>
</dbReference>
<dbReference type="NCBIfam" id="TIGR00632">
    <property type="entry name" value="vsr"/>
    <property type="match status" value="1"/>
</dbReference>
<dbReference type="InterPro" id="IPR007569">
    <property type="entry name" value="DUF559"/>
</dbReference>
<proteinExistence type="inferred from homology"/>
<dbReference type="EMBL" id="BAAAMK010000001">
    <property type="protein sequence ID" value="GAA1939049.1"/>
    <property type="molecule type" value="Genomic_DNA"/>
</dbReference>
<dbReference type="RefSeq" id="WP_157415183.1">
    <property type="nucleotide sequence ID" value="NZ_BAAAMK010000001.1"/>
</dbReference>
<evidence type="ECO:0000256" key="3">
    <source>
        <dbReference type="ARBA" id="ARBA00022763"/>
    </source>
</evidence>
<feature type="domain" description="DUF559" evidence="8">
    <location>
        <begin position="96"/>
        <end position="124"/>
    </location>
</feature>
<evidence type="ECO:0000256" key="4">
    <source>
        <dbReference type="ARBA" id="ARBA00022801"/>
    </source>
</evidence>
<gene>
    <name evidence="9" type="ORF">GCM10009717_01790</name>
</gene>
<keyword evidence="3" id="KW-0227">DNA damage</keyword>
<feature type="compositionally biased region" description="Polar residues" evidence="7">
    <location>
        <begin position="1"/>
        <end position="20"/>
    </location>
</feature>
<dbReference type="SUPFAM" id="SSF52980">
    <property type="entry name" value="Restriction endonuclease-like"/>
    <property type="match status" value="1"/>
</dbReference>
<comment type="caution">
    <text evidence="9">The sequence shown here is derived from an EMBL/GenBank/DDBJ whole genome shotgun (WGS) entry which is preliminary data.</text>
</comment>
<dbReference type="Pfam" id="PF03852">
    <property type="entry name" value="Vsr"/>
    <property type="match status" value="1"/>
</dbReference>
<name>A0ABN2Q291_9MICO</name>
<dbReference type="Gene3D" id="3.40.960.10">
    <property type="entry name" value="VSR Endonuclease"/>
    <property type="match status" value="1"/>
</dbReference>
<dbReference type="Proteomes" id="UP001499954">
    <property type="component" value="Unassembled WGS sequence"/>
</dbReference>
<dbReference type="CDD" id="cd00221">
    <property type="entry name" value="Vsr"/>
    <property type="match status" value="1"/>
</dbReference>
<sequence>MRGSESWASSEGTRRSMQSNRGRDTKPELAVRRMLHAAGLRYRVNVRPVPELRRTVDVVFTRARVAVFIDGCFWHGCPEHYQRPGRNQEYWDDKKARNQERDAETSAVLTELGWTVLRFWEHEHPDGIAGSVIAVVSAKRSRT</sequence>
<evidence type="ECO:0000259" key="8">
    <source>
        <dbReference type="Pfam" id="PF04480"/>
    </source>
</evidence>
<dbReference type="GO" id="GO:0004519">
    <property type="term" value="F:endonuclease activity"/>
    <property type="evidence" value="ECO:0007669"/>
    <property type="project" value="UniProtKB-KW"/>
</dbReference>
<keyword evidence="2 9" id="KW-0255">Endonuclease</keyword>
<evidence type="ECO:0000256" key="7">
    <source>
        <dbReference type="SAM" id="MobiDB-lite"/>
    </source>
</evidence>
<keyword evidence="1" id="KW-0540">Nuclease</keyword>
<dbReference type="InterPro" id="IPR011335">
    <property type="entry name" value="Restrct_endonuc-II-like"/>
</dbReference>
<comment type="similarity">
    <text evidence="6">Belongs to the Vsr family.</text>
</comment>
<reference evidence="9 10" key="1">
    <citation type="journal article" date="2019" name="Int. J. Syst. Evol. Microbiol.">
        <title>The Global Catalogue of Microorganisms (GCM) 10K type strain sequencing project: providing services to taxonomists for standard genome sequencing and annotation.</title>
        <authorList>
            <consortium name="The Broad Institute Genomics Platform"/>
            <consortium name="The Broad Institute Genome Sequencing Center for Infectious Disease"/>
            <person name="Wu L."/>
            <person name="Ma J."/>
        </authorList>
    </citation>
    <scope>NUCLEOTIDE SEQUENCE [LARGE SCALE GENOMIC DNA]</scope>
    <source>
        <strain evidence="9 10">JCM 13584</strain>
    </source>
</reference>
<evidence type="ECO:0000256" key="2">
    <source>
        <dbReference type="ARBA" id="ARBA00022759"/>
    </source>
</evidence>
<evidence type="ECO:0000313" key="9">
    <source>
        <dbReference type="EMBL" id="GAA1939049.1"/>
    </source>
</evidence>
<organism evidence="9 10">
    <name type="scientific">Agromyces allii</name>
    <dbReference type="NCBI Taxonomy" id="393607"/>
    <lineage>
        <taxon>Bacteria</taxon>
        <taxon>Bacillati</taxon>
        <taxon>Actinomycetota</taxon>
        <taxon>Actinomycetes</taxon>
        <taxon>Micrococcales</taxon>
        <taxon>Microbacteriaceae</taxon>
        <taxon>Agromyces</taxon>
    </lineage>
</organism>